<dbReference type="Gene3D" id="2.60.40.1120">
    <property type="entry name" value="Carboxypeptidase-like, regulatory domain"/>
    <property type="match status" value="2"/>
</dbReference>
<keyword evidence="2" id="KW-1185">Reference proteome</keyword>
<sequence length="239" mass="27679">MKQILYILFLLFFVLSFGQQRKVNGIVKDSIGETIPRASVVVEGTTRGTSTDFEGKYSINANPNEFLVFSFIGKKEHRISANKNEINVQLMDDGVKLIEVLPYEPNINRKRKVNDITLEKNLNTKKIRGVIFGDDLPIPFAEIQIKGTDKKTITNEDGKFEIISTENQILTISFIGFKTEEIIITDKNCYRIYLTKNLFVDYPIIYESKSHKRKIIRNSRKNKRNIKRKIEKGFYDCLD</sequence>
<protein>
    <submittedName>
        <fullName evidence="1">CarboxypepD_reg-like domain-containing protein</fullName>
    </submittedName>
</protein>
<dbReference type="STRING" id="415425.SAMN05444363_3000"/>
<dbReference type="SUPFAM" id="SSF49464">
    <property type="entry name" value="Carboxypeptidase regulatory domain-like"/>
    <property type="match status" value="2"/>
</dbReference>
<evidence type="ECO:0000313" key="1">
    <source>
        <dbReference type="EMBL" id="SHJ20843.1"/>
    </source>
</evidence>
<evidence type="ECO:0000313" key="2">
    <source>
        <dbReference type="Proteomes" id="UP000184488"/>
    </source>
</evidence>
<organism evidence="1 2">
    <name type="scientific">Flavobacterium terrae</name>
    <dbReference type="NCBI Taxonomy" id="415425"/>
    <lineage>
        <taxon>Bacteria</taxon>
        <taxon>Pseudomonadati</taxon>
        <taxon>Bacteroidota</taxon>
        <taxon>Flavobacteriia</taxon>
        <taxon>Flavobacteriales</taxon>
        <taxon>Flavobacteriaceae</taxon>
        <taxon>Flavobacterium</taxon>
    </lineage>
</organism>
<dbReference type="Proteomes" id="UP000184488">
    <property type="component" value="Unassembled WGS sequence"/>
</dbReference>
<dbReference type="RefSeq" id="WP_073312287.1">
    <property type="nucleotide sequence ID" value="NZ_FQZI01000009.1"/>
</dbReference>
<dbReference type="Pfam" id="PF13715">
    <property type="entry name" value="CarbopepD_reg_2"/>
    <property type="match status" value="2"/>
</dbReference>
<dbReference type="EMBL" id="FQZI01000009">
    <property type="protein sequence ID" value="SHJ20843.1"/>
    <property type="molecule type" value="Genomic_DNA"/>
</dbReference>
<gene>
    <name evidence="1" type="ORF">SAMN05444363_3000</name>
</gene>
<dbReference type="InterPro" id="IPR008969">
    <property type="entry name" value="CarboxyPept-like_regulatory"/>
</dbReference>
<dbReference type="OrthoDB" id="822112at2"/>
<name>A0A1M6HFC6_9FLAO</name>
<reference evidence="2" key="1">
    <citation type="submission" date="2016-11" db="EMBL/GenBank/DDBJ databases">
        <authorList>
            <person name="Varghese N."/>
            <person name="Submissions S."/>
        </authorList>
    </citation>
    <scope>NUCLEOTIDE SEQUENCE [LARGE SCALE GENOMIC DNA]</scope>
    <source>
        <strain evidence="2">DSM 18829</strain>
    </source>
</reference>
<accession>A0A1M6HFC6</accession>
<proteinExistence type="predicted"/>
<dbReference type="AlphaFoldDB" id="A0A1M6HFC6"/>